<dbReference type="EMBL" id="VUMV01000009">
    <property type="protein sequence ID" value="MST82838.1"/>
    <property type="molecule type" value="Genomic_DNA"/>
</dbReference>
<dbReference type="RefSeq" id="WP_154458741.1">
    <property type="nucleotide sequence ID" value="NZ_VUMV01000009.1"/>
</dbReference>
<dbReference type="PANTHER" id="PTHR35788">
    <property type="entry name" value="EXPORTED PROTEIN-RELATED"/>
    <property type="match status" value="1"/>
</dbReference>
<feature type="region of interest" description="Disordered" evidence="1">
    <location>
        <begin position="45"/>
        <end position="78"/>
    </location>
</feature>
<evidence type="ECO:0000313" key="4">
    <source>
        <dbReference type="Proteomes" id="UP000466864"/>
    </source>
</evidence>
<dbReference type="PANTHER" id="PTHR35788:SF1">
    <property type="entry name" value="EXPORTED PROTEIN"/>
    <property type="match status" value="1"/>
</dbReference>
<sequence>MRDKKRRRMFAAVLAVLLAAMMIVSLAVVVVQADELQAVPVSASEEAVSSSSGAESVTGTSLAQDQTGQESTETGSVDSSRKVYIENIDVTDMTEDEANAAVKKKMEELSADTIVFHGGCHTYETTAGDLGLSYSNTNIVKEALSIGTKGSALKRFLANRSMAENGPITLCLDLTVDADKVLEAVKNSESVLNCEPKKAGLKKNSDNTFSITEKEDGCKIREDAAAATVVNYMDNEWHGGEGGVVLDADITQAEDSTDQLKEVTDVLGTGTTQYSRDEANRDTNITLAVEKINGTVVYPGEEFSANDTIGPQTAETGFKLGGTYADGGVIQTYGGGVCQVTTTLYQAVLQAELEVTERHNHSFLVSYVTPGLDAAIAEDYMDLKFVNSTDYPIYIEGSVDESGNIVFNIYGHEYRESGRKVVYDSHILEYTDYDVAYKADPNADFGSLAVTGGQEGLDSELYKLVYNGDELVSNDLYSTSTYEPMDTTYTAGTKNATSATIAAINQAIADKSLTELQSAIANGSTVDTDTQQ</sequence>
<accession>A0A7X2TQB8</accession>
<dbReference type="InterPro" id="IPR007391">
    <property type="entry name" value="Vancomycin_resist_VanW"/>
</dbReference>
<comment type="caution">
    <text evidence="3">The sequence shown here is derived from an EMBL/GenBank/DDBJ whole genome shotgun (WGS) entry which is preliminary data.</text>
</comment>
<feature type="compositionally biased region" description="Polar residues" evidence="1">
    <location>
        <begin position="62"/>
        <end position="78"/>
    </location>
</feature>
<dbReference type="Pfam" id="PF12229">
    <property type="entry name" value="PG_binding_4"/>
    <property type="match status" value="1"/>
</dbReference>
<name>A0A7X2TQB8_9FIRM</name>
<dbReference type="Proteomes" id="UP000466864">
    <property type="component" value="Unassembled WGS sequence"/>
</dbReference>
<feature type="compositionally biased region" description="Low complexity" evidence="1">
    <location>
        <begin position="45"/>
        <end position="61"/>
    </location>
</feature>
<proteinExistence type="predicted"/>
<evidence type="ECO:0000256" key="1">
    <source>
        <dbReference type="SAM" id="MobiDB-lite"/>
    </source>
</evidence>
<evidence type="ECO:0000313" key="3">
    <source>
        <dbReference type="EMBL" id="MST82838.1"/>
    </source>
</evidence>
<evidence type="ECO:0000259" key="2">
    <source>
        <dbReference type="Pfam" id="PF12229"/>
    </source>
</evidence>
<keyword evidence="4" id="KW-1185">Reference proteome</keyword>
<dbReference type="InterPro" id="IPR022029">
    <property type="entry name" value="YoaR-like_PG-bd"/>
</dbReference>
<dbReference type="Pfam" id="PF04294">
    <property type="entry name" value="VanW"/>
    <property type="match status" value="1"/>
</dbReference>
<protein>
    <recommendedName>
        <fullName evidence="2">YoaR-like putative peptidoglycan binding domain-containing protein</fullName>
    </recommendedName>
</protein>
<dbReference type="AlphaFoldDB" id="A0A7X2TQB8"/>
<organism evidence="3 4">
    <name type="scientific">Bilifractor porci</name>
    <dbReference type="NCBI Taxonomy" id="2606636"/>
    <lineage>
        <taxon>Bacteria</taxon>
        <taxon>Bacillati</taxon>
        <taxon>Bacillota</taxon>
        <taxon>Clostridia</taxon>
        <taxon>Lachnospirales</taxon>
        <taxon>Lachnospiraceae</taxon>
        <taxon>Bilifractor</taxon>
    </lineage>
</organism>
<gene>
    <name evidence="3" type="ORF">FYJ60_11020</name>
</gene>
<reference evidence="3 4" key="1">
    <citation type="submission" date="2019-08" db="EMBL/GenBank/DDBJ databases">
        <title>In-depth cultivation of the pig gut microbiome towards novel bacterial diversity and tailored functional studies.</title>
        <authorList>
            <person name="Wylensek D."/>
            <person name="Hitch T.C.A."/>
            <person name="Clavel T."/>
        </authorList>
    </citation>
    <scope>NUCLEOTIDE SEQUENCE [LARGE SCALE GENOMIC DNA]</scope>
    <source>
        <strain evidence="3 4">Oil+RF-744-WCA-WT-13</strain>
    </source>
</reference>
<dbReference type="InterPro" id="IPR052913">
    <property type="entry name" value="Glycopeptide_resist_protein"/>
</dbReference>
<feature type="domain" description="YoaR-like putative peptidoglycan binding" evidence="2">
    <location>
        <begin position="123"/>
        <end position="231"/>
    </location>
</feature>